<dbReference type="EMBL" id="JAANNP010000142">
    <property type="protein sequence ID" value="NHC16357.1"/>
    <property type="molecule type" value="Genomic_DNA"/>
</dbReference>
<reference evidence="3 4" key="1">
    <citation type="submission" date="2020-03" db="EMBL/GenBank/DDBJ databases">
        <title>Two novel Motilibacter sp.</title>
        <authorList>
            <person name="Liu S."/>
        </authorList>
    </citation>
    <scope>NUCLEOTIDE SEQUENCE [LARGE SCALE GENOMIC DNA]</scope>
    <source>
        <strain evidence="3 4">E257</strain>
    </source>
</reference>
<dbReference type="RefSeq" id="WP_166284805.1">
    <property type="nucleotide sequence ID" value="NZ_JAANNP010000142.1"/>
</dbReference>
<keyword evidence="2" id="KW-0472">Membrane</keyword>
<feature type="region of interest" description="Disordered" evidence="1">
    <location>
        <begin position="63"/>
        <end position="88"/>
    </location>
</feature>
<proteinExistence type="predicted"/>
<evidence type="ECO:0000256" key="1">
    <source>
        <dbReference type="SAM" id="MobiDB-lite"/>
    </source>
</evidence>
<evidence type="ECO:0000256" key="2">
    <source>
        <dbReference type="SAM" id="Phobius"/>
    </source>
</evidence>
<gene>
    <name evidence="3" type="ORF">G9H71_21460</name>
</gene>
<dbReference type="Proteomes" id="UP000800981">
    <property type="component" value="Unassembled WGS sequence"/>
</dbReference>
<evidence type="ECO:0000313" key="4">
    <source>
        <dbReference type="Proteomes" id="UP000800981"/>
    </source>
</evidence>
<keyword evidence="2" id="KW-1133">Transmembrane helix</keyword>
<keyword evidence="2" id="KW-0812">Transmembrane</keyword>
<sequence length="487" mass="50955">MDEELSGLAARAERIEREDWSAVAGNGVSVRRRAARAARARRAAVSAVVLAVVASVAVGASLAAPSSRQPATAPTGTGTPDDDPASRLSGLACEQFTVPGRAKLPPLQEGDVERYALRAPDLGADWVDWTGRRTMTRRDVYSMGATGMVAKQARQAVAVSLARPGAAPEWFLTQYLLTFDPAEAPAAFDTLARQLVCDPTKGASPVPGGMGFLRPQTAGIVLSRTERDGAVLAVRGFENPEGFGQSPWTLVAWVGDRVATLTVLTGASLSVLGPQKPGDELVAALADAVLARLRGLPVAAPVAFPVADSPQAPPTAAMLRPADLGPGWRADGQDRVSFSGSPDTMLARSADAPRGCPHTQSFVTVAQRTVRFRGPGTDPQRQPEVAALVTDLKPRRGPRFVGTVRDNIASGCSAVLPFRGDGSVAGIGDDAFLLRAGPLGPGQADVAFARVGDTVVTVQLYGVAKDQPYDWRVRVLRAAVARLTAAR</sequence>
<evidence type="ECO:0008006" key="5">
    <source>
        <dbReference type="Google" id="ProtNLM"/>
    </source>
</evidence>
<name>A0ABX0GZW3_9ACTN</name>
<organism evidence="3 4">
    <name type="scientific">Motilibacter deserti</name>
    <dbReference type="NCBI Taxonomy" id="2714956"/>
    <lineage>
        <taxon>Bacteria</taxon>
        <taxon>Bacillati</taxon>
        <taxon>Actinomycetota</taxon>
        <taxon>Actinomycetes</taxon>
        <taxon>Motilibacterales</taxon>
        <taxon>Motilibacteraceae</taxon>
        <taxon>Motilibacter</taxon>
    </lineage>
</organism>
<keyword evidence="4" id="KW-1185">Reference proteome</keyword>
<feature type="compositionally biased region" description="Low complexity" evidence="1">
    <location>
        <begin position="63"/>
        <end position="79"/>
    </location>
</feature>
<protein>
    <recommendedName>
        <fullName evidence="5">Beta-lactamase family protein</fullName>
    </recommendedName>
</protein>
<comment type="caution">
    <text evidence="3">The sequence shown here is derived from an EMBL/GenBank/DDBJ whole genome shotgun (WGS) entry which is preliminary data.</text>
</comment>
<accession>A0ABX0GZW3</accession>
<feature type="transmembrane region" description="Helical" evidence="2">
    <location>
        <begin position="43"/>
        <end position="64"/>
    </location>
</feature>
<evidence type="ECO:0000313" key="3">
    <source>
        <dbReference type="EMBL" id="NHC16357.1"/>
    </source>
</evidence>